<evidence type="ECO:0000256" key="1">
    <source>
        <dbReference type="ARBA" id="ARBA00004965"/>
    </source>
</evidence>
<dbReference type="Gene3D" id="1.10.1080.10">
    <property type="entry name" value="Glutathione Synthetase, Chain A, domain 3"/>
    <property type="match status" value="1"/>
</dbReference>
<protein>
    <recommendedName>
        <fullName evidence="9">Glutathione synthetase</fullName>
        <shortName evidence="9">GSH-S</shortName>
        <ecNumber evidence="9">6.3.2.3</ecNumber>
    </recommendedName>
</protein>
<feature type="binding site" evidence="11">
    <location>
        <position position="156"/>
    </location>
    <ligand>
        <name>Mg(2+)</name>
        <dbReference type="ChEBI" id="CHEBI:18420"/>
    </ligand>
</feature>
<dbReference type="Pfam" id="PF03199">
    <property type="entry name" value="GSH_synthase"/>
    <property type="match status" value="1"/>
</dbReference>
<feature type="binding site" evidence="10">
    <location>
        <position position="138"/>
    </location>
    <ligand>
        <name>substrate</name>
    </ligand>
</feature>
<feature type="binding site" evidence="10">
    <location>
        <begin position="381"/>
        <end position="390"/>
    </location>
    <ligand>
        <name>ATP</name>
        <dbReference type="ChEBI" id="CHEBI:30616"/>
    </ligand>
</feature>
<evidence type="ECO:0000256" key="3">
    <source>
        <dbReference type="ARBA" id="ARBA00022598"/>
    </source>
</evidence>
<organism evidence="15">
    <name type="scientific">Picocystis salinarum</name>
    <dbReference type="NCBI Taxonomy" id="88271"/>
    <lineage>
        <taxon>Eukaryota</taxon>
        <taxon>Viridiplantae</taxon>
        <taxon>Chlorophyta</taxon>
        <taxon>Picocystophyceae</taxon>
        <taxon>Picocystales</taxon>
        <taxon>Picocystaceae</taxon>
        <taxon>Picocystis</taxon>
    </lineage>
</organism>
<comment type="cofactor">
    <cofactor evidence="9 11">
        <name>Mg(2+)</name>
        <dbReference type="ChEBI" id="CHEBI:18420"/>
    </cofactor>
    <text evidence="9 11">Binds 1 Mg(2+) ion per subunit.</text>
</comment>
<feature type="binding site" evidence="11">
    <location>
        <position position="154"/>
    </location>
    <ligand>
        <name>Mg(2+)</name>
        <dbReference type="ChEBI" id="CHEBI:18420"/>
    </ligand>
</feature>
<keyword evidence="7 9" id="KW-0067">ATP-binding</keyword>
<feature type="binding site" evidence="12">
    <location>
        <begin position="474"/>
        <end position="475"/>
    </location>
    <ligand>
        <name>substrate</name>
    </ligand>
</feature>
<comment type="similarity">
    <text evidence="2 9">Belongs to the eukaryotic GSH synthase family.</text>
</comment>
<evidence type="ECO:0000256" key="2">
    <source>
        <dbReference type="ARBA" id="ARBA00010385"/>
    </source>
</evidence>
<evidence type="ECO:0000256" key="9">
    <source>
        <dbReference type="PIRNR" id="PIRNR001558"/>
    </source>
</evidence>
<dbReference type="InterPro" id="IPR014709">
    <property type="entry name" value="Glutathione_synthase_C_euk"/>
</dbReference>
<evidence type="ECO:0000313" key="15">
    <source>
        <dbReference type="EMBL" id="CAE0610953.1"/>
    </source>
</evidence>
<feature type="binding site" evidence="10">
    <location>
        <position position="392"/>
    </location>
    <ligand>
        <name>ATP</name>
        <dbReference type="ChEBI" id="CHEBI:30616"/>
    </ligand>
</feature>
<keyword evidence="8 9" id="KW-0460">Magnesium</keyword>
<evidence type="ECO:0000256" key="10">
    <source>
        <dbReference type="PIRSR" id="PIRSR001558-1"/>
    </source>
</evidence>
<feature type="binding site" evidence="10">
    <location>
        <position position="323"/>
    </location>
    <ligand>
        <name>ATP</name>
        <dbReference type="ChEBI" id="CHEBI:30616"/>
    </ligand>
</feature>
<feature type="binding site" evidence="11">
    <location>
        <position position="385"/>
    </location>
    <ligand>
        <name>Mg(2+)</name>
        <dbReference type="ChEBI" id="CHEBI:18420"/>
    </ligand>
</feature>
<dbReference type="SUPFAM" id="SSF56059">
    <property type="entry name" value="Glutathione synthetase ATP-binding domain-like"/>
    <property type="match status" value="1"/>
</dbReference>
<feature type="binding site" evidence="10">
    <location>
        <position position="471"/>
    </location>
    <ligand>
        <name>ATP</name>
        <dbReference type="ChEBI" id="CHEBI:30616"/>
    </ligand>
</feature>
<accession>A0A7S3UFM1</accession>
<evidence type="ECO:0000256" key="8">
    <source>
        <dbReference type="ARBA" id="ARBA00022842"/>
    </source>
</evidence>
<dbReference type="InterPro" id="IPR016185">
    <property type="entry name" value="PreATP-grasp_dom_sf"/>
</dbReference>
<dbReference type="GO" id="GO:0005829">
    <property type="term" value="C:cytosol"/>
    <property type="evidence" value="ECO:0007669"/>
    <property type="project" value="TreeGrafter"/>
</dbReference>
<feature type="domain" description="Glutathione synthase substrate-binding" evidence="14">
    <location>
        <begin position="221"/>
        <end position="320"/>
    </location>
</feature>
<proteinExistence type="inferred from homology"/>
<dbReference type="InterPro" id="IPR037013">
    <property type="entry name" value="GSH-S_sub-bd_sf"/>
</dbReference>
<dbReference type="GO" id="GO:0005524">
    <property type="term" value="F:ATP binding"/>
    <property type="evidence" value="ECO:0007669"/>
    <property type="project" value="UniProtKB-UniRule"/>
</dbReference>
<evidence type="ECO:0000256" key="13">
    <source>
        <dbReference type="SAM" id="MobiDB-lite"/>
    </source>
</evidence>
<dbReference type="NCBIfam" id="TIGR01986">
    <property type="entry name" value="glut_syn_euk"/>
    <property type="match status" value="1"/>
</dbReference>
<dbReference type="SUPFAM" id="SSF52440">
    <property type="entry name" value="PreATP-grasp domain"/>
    <property type="match status" value="1"/>
</dbReference>
<sequence>MGGDVQVCGGKATMGCGMEASQWALLHGLAVSSGSSSTSQNASANPGCGLEQATPAPVSIRPTPFPKKAFQQAKRLAHSANVAMRTAANKKEFLLEAVAPAAEHDPFTKRLVDLLVQGDDPQANQPNTWKKNRLGVLRADYMVDQATKSLLQVEINTIASSFAALATRTSEMHRTLNRKDQEHMPVNDALEGVADALATAAMAYQVDEGNGEVGGKDPKDVVLFVVQPHERNIFDQLWIADRMWELHRVSTIRATLKEIADESRLDENGSLWLNGKRVSVAYFRAGYSPDDYPSEKEWEGRARIHTSNVCECPDVALHLAGTKKVQQMLAVPGTLEGLLGEESPHVDALRECFAGLWSLDGLQETEAVEIALANPKQFVLKPQREGGGNNIYGEDILPVLHSRKGLGGYILMQRIFPPLHRTPMLRNGKVREVDAVSELGIYSVFLEKDGQVLVDEGVGHLLRTKAAESDEGGVAAGFAVLDSPLLVEDEAYWASL</sequence>
<keyword evidence="4 9" id="KW-0317">Glutathione biosynthesis</keyword>
<dbReference type="Pfam" id="PF03917">
    <property type="entry name" value="GSH_synth_ATP"/>
    <property type="match status" value="1"/>
</dbReference>
<feature type="binding site" evidence="12">
    <location>
        <begin position="230"/>
        <end position="232"/>
    </location>
    <ligand>
        <name>substrate</name>
    </ligand>
</feature>
<dbReference type="Gene3D" id="3.30.1490.50">
    <property type="match status" value="1"/>
</dbReference>
<feature type="binding site" evidence="12">
    <location>
        <begin position="284"/>
        <end position="287"/>
    </location>
    <ligand>
        <name>substrate</name>
    </ligand>
</feature>
<reference evidence="15" key="1">
    <citation type="submission" date="2021-01" db="EMBL/GenBank/DDBJ databases">
        <authorList>
            <person name="Corre E."/>
            <person name="Pelletier E."/>
            <person name="Niang G."/>
            <person name="Scheremetjew M."/>
            <person name="Finn R."/>
            <person name="Kale V."/>
            <person name="Holt S."/>
            <person name="Cochrane G."/>
            <person name="Meng A."/>
            <person name="Brown T."/>
            <person name="Cohen L."/>
        </authorList>
    </citation>
    <scope>NUCLEOTIDE SEQUENCE</scope>
    <source>
        <strain evidence="15">CCMP1897</strain>
    </source>
</reference>
<dbReference type="GO" id="GO:0004363">
    <property type="term" value="F:glutathione synthase activity"/>
    <property type="evidence" value="ECO:0007669"/>
    <property type="project" value="UniProtKB-UniRule"/>
</dbReference>
<feature type="binding site" evidence="12">
    <location>
        <begin position="158"/>
        <end position="161"/>
    </location>
    <ligand>
        <name>substrate</name>
    </ligand>
</feature>
<gene>
    <name evidence="15" type="ORF">PSAL00342_LOCUS4788</name>
</gene>
<evidence type="ECO:0000256" key="12">
    <source>
        <dbReference type="PIRSR" id="PIRSR001558-3"/>
    </source>
</evidence>
<feature type="binding site" evidence="10">
    <location>
        <begin position="412"/>
        <end position="415"/>
    </location>
    <ligand>
        <name>ATP</name>
        <dbReference type="ChEBI" id="CHEBI:30616"/>
    </ligand>
</feature>
<dbReference type="EC" id="6.3.2.3" evidence="9"/>
<dbReference type="AlphaFoldDB" id="A0A7S3UFM1"/>
<keyword evidence="3 9" id="KW-0436">Ligase</keyword>
<dbReference type="EMBL" id="HBIS01005300">
    <property type="protein sequence ID" value="CAE0610953.1"/>
    <property type="molecule type" value="Transcribed_RNA"/>
</dbReference>
<feature type="binding site" evidence="10">
    <location>
        <position position="465"/>
    </location>
    <ligand>
        <name>ATP</name>
        <dbReference type="ChEBI" id="CHEBI:30616"/>
    </ligand>
</feature>
<feature type="compositionally biased region" description="Low complexity" evidence="13">
    <location>
        <begin position="34"/>
        <end position="44"/>
    </location>
</feature>
<feature type="binding site" evidence="10">
    <location>
        <position position="463"/>
    </location>
    <ligand>
        <name>substrate</name>
    </ligand>
</feature>
<dbReference type="InterPro" id="IPR014042">
    <property type="entry name" value="Glutathione_synthase_a-hlx"/>
</dbReference>
<dbReference type="Gene3D" id="3.40.50.1760">
    <property type="entry name" value="Glutathione synthase, substrate-binding domain superfamily, eukaryotic"/>
    <property type="match status" value="1"/>
</dbReference>
<comment type="catalytic activity">
    <reaction evidence="9">
        <text>gamma-L-glutamyl-L-cysteine + glycine + ATP = glutathione + ADP + phosphate + H(+)</text>
        <dbReference type="Rhea" id="RHEA:13557"/>
        <dbReference type="ChEBI" id="CHEBI:15378"/>
        <dbReference type="ChEBI" id="CHEBI:30616"/>
        <dbReference type="ChEBI" id="CHEBI:43474"/>
        <dbReference type="ChEBI" id="CHEBI:57305"/>
        <dbReference type="ChEBI" id="CHEBI:57925"/>
        <dbReference type="ChEBI" id="CHEBI:58173"/>
        <dbReference type="ChEBI" id="CHEBI:456216"/>
        <dbReference type="EC" id="6.3.2.3"/>
    </reaction>
</comment>
<dbReference type="GO" id="GO:0043295">
    <property type="term" value="F:glutathione binding"/>
    <property type="evidence" value="ECO:0007669"/>
    <property type="project" value="UniProtKB-UniRule"/>
</dbReference>
<feature type="binding site" evidence="10">
    <location>
        <position position="236"/>
    </location>
    <ligand>
        <name>substrate</name>
    </ligand>
</feature>
<keyword evidence="5 9" id="KW-0479">Metal-binding</keyword>
<dbReference type="PANTHER" id="PTHR11130">
    <property type="entry name" value="GLUTATHIONE SYNTHETASE"/>
    <property type="match status" value="1"/>
</dbReference>
<dbReference type="PIRSF" id="PIRSF001558">
    <property type="entry name" value="GSHase"/>
    <property type="match status" value="1"/>
</dbReference>
<evidence type="ECO:0000256" key="4">
    <source>
        <dbReference type="ARBA" id="ARBA00022684"/>
    </source>
</evidence>
<dbReference type="InterPro" id="IPR005615">
    <property type="entry name" value="Glutathione_synthase"/>
</dbReference>
<name>A0A7S3UFM1_9CHLO</name>
<dbReference type="Gene3D" id="3.30.1490.80">
    <property type="match status" value="1"/>
</dbReference>
<feature type="binding site" evidence="10">
    <location>
        <position position="438"/>
    </location>
    <ligand>
        <name>ATP</name>
        <dbReference type="ChEBI" id="CHEBI:30616"/>
    </ligand>
</feature>
<dbReference type="InterPro" id="IPR004887">
    <property type="entry name" value="GSH_synth_subst-bd"/>
</dbReference>
<evidence type="ECO:0000256" key="6">
    <source>
        <dbReference type="ARBA" id="ARBA00022741"/>
    </source>
</evidence>
<evidence type="ECO:0000256" key="5">
    <source>
        <dbReference type="ARBA" id="ARBA00022723"/>
    </source>
</evidence>
<evidence type="ECO:0000259" key="14">
    <source>
        <dbReference type="Pfam" id="PF03199"/>
    </source>
</evidence>
<evidence type="ECO:0000256" key="11">
    <source>
        <dbReference type="PIRSR" id="PIRSR001558-2"/>
    </source>
</evidence>
<dbReference type="Gene3D" id="3.30.470.20">
    <property type="entry name" value="ATP-grasp fold, B domain"/>
    <property type="match status" value="1"/>
</dbReference>
<comment type="pathway">
    <text evidence="1 9">Sulfur metabolism; glutathione biosynthesis; glutathione from L-cysteine and L-glutamate: step 2/2.</text>
</comment>
<feature type="binding site" evidence="10">
    <location>
        <position position="154"/>
    </location>
    <ligand>
        <name>ATP</name>
        <dbReference type="ChEBI" id="CHEBI:30616"/>
    </ligand>
</feature>
<dbReference type="GO" id="GO:0000287">
    <property type="term" value="F:magnesium ion binding"/>
    <property type="evidence" value="ECO:0007669"/>
    <property type="project" value="UniProtKB-UniRule"/>
</dbReference>
<dbReference type="InterPro" id="IPR014049">
    <property type="entry name" value="Glutathione_synthase_N_euk"/>
</dbReference>
<dbReference type="UniPathway" id="UPA00142">
    <property type="reaction ID" value="UER00210"/>
</dbReference>
<dbReference type="PANTHER" id="PTHR11130:SF0">
    <property type="entry name" value="GLUTATHIONE SYNTHETASE"/>
    <property type="match status" value="1"/>
</dbReference>
<evidence type="ECO:0000256" key="7">
    <source>
        <dbReference type="ARBA" id="ARBA00022840"/>
    </source>
</evidence>
<keyword evidence="6 9" id="KW-0547">Nucleotide-binding</keyword>
<feature type="region of interest" description="Disordered" evidence="13">
    <location>
        <begin position="34"/>
        <end position="60"/>
    </location>
</feature>